<evidence type="ECO:0000313" key="18">
    <source>
        <dbReference type="Proteomes" id="UP000179076"/>
    </source>
</evidence>
<proteinExistence type="inferred from homology"/>
<keyword evidence="6" id="KW-0444">Lipid biosynthesis</keyword>
<evidence type="ECO:0000256" key="5">
    <source>
        <dbReference type="ARBA" id="ARBA00017171"/>
    </source>
</evidence>
<dbReference type="PANTHER" id="PTHR14269:SF61">
    <property type="entry name" value="CDP-DIACYLGLYCEROL--SERINE O-PHOSPHATIDYLTRANSFERASE"/>
    <property type="match status" value="1"/>
</dbReference>
<keyword evidence="11 16" id="KW-0472">Membrane</keyword>
<protein>
    <recommendedName>
        <fullName evidence="5">CDP-diacylglycerol--serine O-phosphatidyltransferase</fullName>
        <ecNumber evidence="4">2.7.8.8</ecNumber>
    </recommendedName>
    <alternativeName>
        <fullName evidence="14">Phosphatidylserine synthase</fullName>
    </alternativeName>
</protein>
<dbReference type="GO" id="GO:0012505">
    <property type="term" value="C:endomembrane system"/>
    <property type="evidence" value="ECO:0007669"/>
    <property type="project" value="UniProtKB-SubCell"/>
</dbReference>
<accession>A0A1F6UZW9</accession>
<evidence type="ECO:0000256" key="14">
    <source>
        <dbReference type="ARBA" id="ARBA00032361"/>
    </source>
</evidence>
<evidence type="ECO:0000313" key="17">
    <source>
        <dbReference type="EMBL" id="OGI62933.1"/>
    </source>
</evidence>
<sequence length="263" mass="28785">MRHRDSDAAAPSSGERRRPKGIYVLPSLFTTASLFAGFYAIVQAMNGNFDQAPLAIYVAMLLDTLDGRVARITHTESEFGFHYDSLVDMVSFGLAPALVIYEWALSGTGKLGWLAAFVYVAGAALRLARFNTQAGMAISDKRYFRGLPSPSAAGLVAGFVWVLYAFGVPGRDISILALLVTVVAGVLMISNVRYRSFKDLDLRGRVPFVTIFAVPLIFVLVFLDPPQVLFTIFLVYSLSGPALALPRLVKRPREQPADKSTRM</sequence>
<keyword evidence="13" id="KW-1208">Phospholipid metabolism</keyword>
<feature type="transmembrane region" description="Helical" evidence="16">
    <location>
        <begin position="149"/>
        <end position="167"/>
    </location>
</feature>
<evidence type="ECO:0000256" key="16">
    <source>
        <dbReference type="SAM" id="Phobius"/>
    </source>
</evidence>
<gene>
    <name evidence="17" type="ORF">A2W18_15815</name>
</gene>
<dbReference type="NCBIfam" id="TIGR00473">
    <property type="entry name" value="pssA"/>
    <property type="match status" value="1"/>
</dbReference>
<dbReference type="GO" id="GO:0016020">
    <property type="term" value="C:membrane"/>
    <property type="evidence" value="ECO:0007669"/>
    <property type="project" value="InterPro"/>
</dbReference>
<dbReference type="InterPro" id="IPR050324">
    <property type="entry name" value="CDP-alcohol_PTase-I"/>
</dbReference>
<dbReference type="GO" id="GO:0008654">
    <property type="term" value="P:phospholipid biosynthetic process"/>
    <property type="evidence" value="ECO:0007669"/>
    <property type="project" value="UniProtKB-KW"/>
</dbReference>
<dbReference type="InterPro" id="IPR048254">
    <property type="entry name" value="CDP_ALCOHOL_P_TRANSF_CS"/>
</dbReference>
<evidence type="ECO:0000256" key="4">
    <source>
        <dbReference type="ARBA" id="ARBA00013174"/>
    </source>
</evidence>
<evidence type="ECO:0000256" key="7">
    <source>
        <dbReference type="ARBA" id="ARBA00022679"/>
    </source>
</evidence>
<evidence type="ECO:0000256" key="3">
    <source>
        <dbReference type="ARBA" id="ARBA00010441"/>
    </source>
</evidence>
<evidence type="ECO:0000256" key="8">
    <source>
        <dbReference type="ARBA" id="ARBA00022692"/>
    </source>
</evidence>
<reference evidence="17 18" key="1">
    <citation type="journal article" date="2016" name="Nat. Commun.">
        <title>Thousands of microbial genomes shed light on interconnected biogeochemical processes in an aquifer system.</title>
        <authorList>
            <person name="Anantharaman K."/>
            <person name="Brown C.T."/>
            <person name="Hug L.A."/>
            <person name="Sharon I."/>
            <person name="Castelle C.J."/>
            <person name="Probst A.J."/>
            <person name="Thomas B.C."/>
            <person name="Singh A."/>
            <person name="Wilkins M.J."/>
            <person name="Karaoz U."/>
            <person name="Brodie E.L."/>
            <person name="Williams K.H."/>
            <person name="Hubbard S.S."/>
            <person name="Banfield J.F."/>
        </authorList>
    </citation>
    <scope>NUCLEOTIDE SEQUENCE [LARGE SCALE GENOMIC DNA]</scope>
</reference>
<dbReference type="EC" id="2.7.8.8" evidence="4"/>
<evidence type="ECO:0000256" key="2">
    <source>
        <dbReference type="ARBA" id="ARBA00004127"/>
    </source>
</evidence>
<evidence type="ECO:0000256" key="15">
    <source>
        <dbReference type="RuleBase" id="RU003750"/>
    </source>
</evidence>
<dbReference type="AlphaFoldDB" id="A0A1F6UZW9"/>
<evidence type="ECO:0000256" key="1">
    <source>
        <dbReference type="ARBA" id="ARBA00000287"/>
    </source>
</evidence>
<keyword evidence="10" id="KW-0443">Lipid metabolism</keyword>
<organism evidence="17 18">
    <name type="scientific">Candidatus Muproteobacteria bacterium RBG_16_60_9</name>
    <dbReference type="NCBI Taxonomy" id="1817755"/>
    <lineage>
        <taxon>Bacteria</taxon>
        <taxon>Pseudomonadati</taxon>
        <taxon>Pseudomonadota</taxon>
        <taxon>Candidatus Muproteobacteria</taxon>
    </lineage>
</organism>
<comment type="caution">
    <text evidence="17">The sequence shown here is derived from an EMBL/GenBank/DDBJ whole genome shotgun (WGS) entry which is preliminary data.</text>
</comment>
<dbReference type="Gene3D" id="1.20.120.1760">
    <property type="match status" value="1"/>
</dbReference>
<keyword evidence="7 15" id="KW-0808">Transferase</keyword>
<dbReference type="InterPro" id="IPR000462">
    <property type="entry name" value="CDP-OH_P_trans"/>
</dbReference>
<feature type="transmembrane region" description="Helical" evidence="16">
    <location>
        <begin position="111"/>
        <end position="128"/>
    </location>
</feature>
<evidence type="ECO:0000256" key="13">
    <source>
        <dbReference type="ARBA" id="ARBA00023264"/>
    </source>
</evidence>
<feature type="transmembrane region" description="Helical" evidence="16">
    <location>
        <begin position="173"/>
        <end position="194"/>
    </location>
</feature>
<comment type="catalytic activity">
    <reaction evidence="1">
        <text>a CDP-1,2-diacyl-sn-glycerol + L-serine = a 1,2-diacyl-sn-glycero-3-phospho-L-serine + CMP + H(+)</text>
        <dbReference type="Rhea" id="RHEA:16913"/>
        <dbReference type="ChEBI" id="CHEBI:15378"/>
        <dbReference type="ChEBI" id="CHEBI:33384"/>
        <dbReference type="ChEBI" id="CHEBI:57262"/>
        <dbReference type="ChEBI" id="CHEBI:58332"/>
        <dbReference type="ChEBI" id="CHEBI:60377"/>
        <dbReference type="EC" id="2.7.8.8"/>
    </reaction>
</comment>
<evidence type="ECO:0000256" key="10">
    <source>
        <dbReference type="ARBA" id="ARBA00023098"/>
    </source>
</evidence>
<evidence type="ECO:0000256" key="9">
    <source>
        <dbReference type="ARBA" id="ARBA00022989"/>
    </source>
</evidence>
<dbReference type="PANTHER" id="PTHR14269">
    <property type="entry name" value="CDP-DIACYLGLYCEROL--GLYCEROL-3-PHOSPHATE 3-PHOSPHATIDYLTRANSFERASE-RELATED"/>
    <property type="match status" value="1"/>
</dbReference>
<dbReference type="Proteomes" id="UP000179076">
    <property type="component" value="Unassembled WGS sequence"/>
</dbReference>
<comment type="similarity">
    <text evidence="3 15">Belongs to the CDP-alcohol phosphatidyltransferase class-I family.</text>
</comment>
<feature type="transmembrane region" description="Helical" evidence="16">
    <location>
        <begin position="206"/>
        <end position="223"/>
    </location>
</feature>
<evidence type="ECO:0000256" key="12">
    <source>
        <dbReference type="ARBA" id="ARBA00023209"/>
    </source>
</evidence>
<keyword evidence="8 16" id="KW-0812">Transmembrane</keyword>
<feature type="transmembrane region" description="Helical" evidence="16">
    <location>
        <begin position="21"/>
        <end position="42"/>
    </location>
</feature>
<keyword evidence="9 16" id="KW-1133">Transmembrane helix</keyword>
<dbReference type="GO" id="GO:0003882">
    <property type="term" value="F:CDP-diacylglycerol-serine O-phosphatidyltransferase activity"/>
    <property type="evidence" value="ECO:0007669"/>
    <property type="project" value="UniProtKB-EC"/>
</dbReference>
<dbReference type="Pfam" id="PF01066">
    <property type="entry name" value="CDP-OH_P_transf"/>
    <property type="match status" value="1"/>
</dbReference>
<keyword evidence="12" id="KW-0594">Phospholipid biosynthesis</keyword>
<evidence type="ECO:0000256" key="6">
    <source>
        <dbReference type="ARBA" id="ARBA00022516"/>
    </source>
</evidence>
<comment type="subcellular location">
    <subcellularLocation>
        <location evidence="2">Endomembrane system</location>
        <topology evidence="2">Multi-pass membrane protein</topology>
    </subcellularLocation>
</comment>
<dbReference type="EMBL" id="MFSP01000166">
    <property type="protein sequence ID" value="OGI62933.1"/>
    <property type="molecule type" value="Genomic_DNA"/>
</dbReference>
<evidence type="ECO:0000256" key="11">
    <source>
        <dbReference type="ARBA" id="ARBA00023136"/>
    </source>
</evidence>
<dbReference type="PROSITE" id="PS00379">
    <property type="entry name" value="CDP_ALCOHOL_P_TRANSF"/>
    <property type="match status" value="1"/>
</dbReference>
<feature type="transmembrane region" description="Helical" evidence="16">
    <location>
        <begin position="229"/>
        <end position="249"/>
    </location>
</feature>
<name>A0A1F6UZW9_9PROT</name>
<dbReference type="InterPro" id="IPR004533">
    <property type="entry name" value="CDP-diaglyc--ser_O-PTrfase"/>
</dbReference>
<dbReference type="InterPro" id="IPR043130">
    <property type="entry name" value="CDP-OH_PTrfase_TM_dom"/>
</dbReference>